<evidence type="ECO:0000313" key="2">
    <source>
        <dbReference type="EMBL" id="OHA28675.1"/>
    </source>
</evidence>
<comment type="caution">
    <text evidence="2">The sequence shown here is derived from an EMBL/GenBank/DDBJ whole genome shotgun (WGS) entry which is preliminary data.</text>
</comment>
<dbReference type="InterPro" id="IPR001667">
    <property type="entry name" value="DDH_dom"/>
</dbReference>
<dbReference type="AlphaFoldDB" id="A0A1G2MXL5"/>
<accession>A0A1G2MXL5</accession>
<sequence length="339" mass="37236">MNADISPITKEKAPLILAEIKKATSVLLHCHPLPDPDSTGSAMAMKFALEQMGKKATVIQGDSAIPRAFQHFPGVLGIVKKKFSEVDLKDFDLFISIDSGSLNMISQEHPPNLPMPIETIVIDHHATNDQYGDINLVDVSAPAAAFILFQLFDMWDVSITYDMAVNLFMGIYTDTGGFKYAPTDYRVIGAAAELARLAPNFTEVIFSMENSRTKEALYFQAMALSSIETFLEDNIAIATVSYRNLVDKKIPEECIRGISISDILKSVVGWNVGISLIERQPHEIKVSLRTRDKDIFDVSRLAAVLGGGGHRAAAAAVLKMSMTDAKKLVVEKAKELYNL</sequence>
<proteinExistence type="predicted"/>
<dbReference type="EMBL" id="MHRT01000010">
    <property type="protein sequence ID" value="OHA28675.1"/>
    <property type="molecule type" value="Genomic_DNA"/>
</dbReference>
<dbReference type="SUPFAM" id="SSF64182">
    <property type="entry name" value="DHH phosphoesterases"/>
    <property type="match status" value="1"/>
</dbReference>
<name>A0A1G2MXL5_9BACT</name>
<feature type="domain" description="DDH" evidence="1">
    <location>
        <begin position="26"/>
        <end position="171"/>
    </location>
</feature>
<dbReference type="InterPro" id="IPR051319">
    <property type="entry name" value="Oligoribo/pAp-PDE_c-di-AMP_PDE"/>
</dbReference>
<dbReference type="PANTHER" id="PTHR47618:SF1">
    <property type="entry name" value="BIFUNCTIONAL OLIGORIBONUCLEASE AND PAP PHOSPHATASE NRNA"/>
    <property type="match status" value="1"/>
</dbReference>
<dbReference type="InterPro" id="IPR038763">
    <property type="entry name" value="DHH_sf"/>
</dbReference>
<dbReference type="Gene3D" id="3.10.310.30">
    <property type="match status" value="1"/>
</dbReference>
<dbReference type="Pfam" id="PF01368">
    <property type="entry name" value="DHH"/>
    <property type="match status" value="1"/>
</dbReference>
<reference evidence="2 3" key="1">
    <citation type="journal article" date="2016" name="Nat. Commun.">
        <title>Thousands of microbial genomes shed light on interconnected biogeochemical processes in an aquifer system.</title>
        <authorList>
            <person name="Anantharaman K."/>
            <person name="Brown C.T."/>
            <person name="Hug L.A."/>
            <person name="Sharon I."/>
            <person name="Castelle C.J."/>
            <person name="Probst A.J."/>
            <person name="Thomas B.C."/>
            <person name="Singh A."/>
            <person name="Wilkins M.J."/>
            <person name="Karaoz U."/>
            <person name="Brodie E.L."/>
            <person name="Williams K.H."/>
            <person name="Hubbard S.S."/>
            <person name="Banfield J.F."/>
        </authorList>
    </citation>
    <scope>NUCLEOTIDE SEQUENCE [LARGE SCALE GENOMIC DNA]</scope>
</reference>
<evidence type="ECO:0000259" key="1">
    <source>
        <dbReference type="Pfam" id="PF01368"/>
    </source>
</evidence>
<organism evidence="2 3">
    <name type="scientific">Candidatus Taylorbacteria bacterium RIFCSPHIGHO2_12_FULL_45_16</name>
    <dbReference type="NCBI Taxonomy" id="1802315"/>
    <lineage>
        <taxon>Bacteria</taxon>
        <taxon>Candidatus Tayloriibacteriota</taxon>
    </lineage>
</organism>
<dbReference type="STRING" id="1802315.A3F51_02780"/>
<protein>
    <recommendedName>
        <fullName evidence="1">DDH domain-containing protein</fullName>
    </recommendedName>
</protein>
<dbReference type="Gene3D" id="3.90.1640.10">
    <property type="entry name" value="inorganic pyrophosphatase (n-terminal core)"/>
    <property type="match status" value="1"/>
</dbReference>
<dbReference type="PANTHER" id="PTHR47618">
    <property type="entry name" value="BIFUNCTIONAL OLIGORIBONUCLEASE AND PAP PHOSPHATASE NRNA"/>
    <property type="match status" value="1"/>
</dbReference>
<dbReference type="Proteomes" id="UP000178089">
    <property type="component" value="Unassembled WGS sequence"/>
</dbReference>
<gene>
    <name evidence="2" type="ORF">A3F51_02780</name>
</gene>
<evidence type="ECO:0000313" key="3">
    <source>
        <dbReference type="Proteomes" id="UP000178089"/>
    </source>
</evidence>